<reference evidence="2 3" key="1">
    <citation type="journal article" date="2015" name="Nature">
        <title>rRNA introns, odd ribosomes, and small enigmatic genomes across a large radiation of phyla.</title>
        <authorList>
            <person name="Brown C.T."/>
            <person name="Hug L.A."/>
            <person name="Thomas B.C."/>
            <person name="Sharon I."/>
            <person name="Castelle C.J."/>
            <person name="Singh A."/>
            <person name="Wilkins M.J."/>
            <person name="Williams K.H."/>
            <person name="Banfield J.F."/>
        </authorList>
    </citation>
    <scope>NUCLEOTIDE SEQUENCE [LARGE SCALE GENOMIC DNA]</scope>
</reference>
<accession>A0A0G0D4M6</accession>
<dbReference type="Proteomes" id="UP000034798">
    <property type="component" value="Unassembled WGS sequence"/>
</dbReference>
<evidence type="ECO:0000313" key="3">
    <source>
        <dbReference type="Proteomes" id="UP000034798"/>
    </source>
</evidence>
<proteinExistence type="predicted"/>
<feature type="transmembrane region" description="Helical" evidence="1">
    <location>
        <begin position="58"/>
        <end position="77"/>
    </location>
</feature>
<keyword evidence="1" id="KW-1133">Transmembrane helix</keyword>
<organism evidence="2 3">
    <name type="scientific">Candidatus Nomurabacteria bacterium GW2011_GWC2_35_8</name>
    <dbReference type="NCBI Taxonomy" id="1618752"/>
    <lineage>
        <taxon>Bacteria</taxon>
        <taxon>Candidatus Nomuraibacteriota</taxon>
    </lineage>
</organism>
<evidence type="ECO:0000313" key="2">
    <source>
        <dbReference type="EMBL" id="KKP88238.1"/>
    </source>
</evidence>
<name>A0A0G0D4M6_9BACT</name>
<gene>
    <name evidence="2" type="ORF">UR91_C0023G0002</name>
</gene>
<keyword evidence="1" id="KW-0472">Membrane</keyword>
<comment type="caution">
    <text evidence="2">The sequence shown here is derived from an EMBL/GenBank/DDBJ whole genome shotgun (WGS) entry which is preliminary data.</text>
</comment>
<dbReference type="EMBL" id="LBQZ01000023">
    <property type="protein sequence ID" value="KKP88238.1"/>
    <property type="molecule type" value="Genomic_DNA"/>
</dbReference>
<keyword evidence="1" id="KW-0812">Transmembrane</keyword>
<protein>
    <submittedName>
        <fullName evidence="2">Uncharacterized protein</fullName>
    </submittedName>
</protein>
<feature type="transmembrane region" description="Helical" evidence="1">
    <location>
        <begin position="35"/>
        <end position="52"/>
    </location>
</feature>
<sequence>MGGQSSFDAFDPKAVAKGLGEFFNLRKNFYKVSPMTWFFFLAIIFVIVGLIIPYKILIWVGLFIIGIYLLYLIMWTINP</sequence>
<evidence type="ECO:0000256" key="1">
    <source>
        <dbReference type="SAM" id="Phobius"/>
    </source>
</evidence>
<dbReference type="AlphaFoldDB" id="A0A0G0D4M6"/>